<feature type="transmembrane region" description="Helical" evidence="1">
    <location>
        <begin position="32"/>
        <end position="56"/>
    </location>
</feature>
<keyword evidence="3" id="KW-1185">Reference proteome</keyword>
<reference evidence="2" key="1">
    <citation type="submission" date="2021-01" db="EMBL/GenBank/DDBJ databases">
        <authorList>
            <person name="Li R."/>
            <person name="Bekaert M."/>
        </authorList>
    </citation>
    <scope>NUCLEOTIDE SEQUENCE</scope>
    <source>
        <strain evidence="2">Farmed</strain>
    </source>
</reference>
<proteinExistence type="predicted"/>
<gene>
    <name evidence="2" type="ORF">SPHA_14286</name>
</gene>
<keyword evidence="1" id="KW-1133">Transmembrane helix</keyword>
<protein>
    <submittedName>
        <fullName evidence="2">Uncharacterized protein</fullName>
    </submittedName>
</protein>
<feature type="transmembrane region" description="Helical" evidence="1">
    <location>
        <begin position="95"/>
        <end position="117"/>
    </location>
</feature>
<name>A0A812BA14_ACAPH</name>
<dbReference type="Proteomes" id="UP000597762">
    <property type="component" value="Unassembled WGS sequence"/>
</dbReference>
<sequence length="221" mass="25938">MLYHLSNCLLCVFSLSLFSSFISFLILFHISFVLLLCLFLSSFLPFFLSFFLFLGLFAQVCLDRLYRLYNCILWPSFFSFFFSCSVSYFSFLSSLFLFLSFFLFLSRSVSFFSLPFLSRSLSFFLSGFFLKYVLIVFIAYTIASFIFLSLSFFFRSISFLILLYTTFFPLPLLLIFLFIFLFLFNSILSLSFLSFFSNFFSPLRYDISDSPPCSQIVAITL</sequence>
<feature type="transmembrane region" description="Helical" evidence="1">
    <location>
        <begin position="129"/>
        <end position="154"/>
    </location>
</feature>
<evidence type="ECO:0000313" key="3">
    <source>
        <dbReference type="Proteomes" id="UP000597762"/>
    </source>
</evidence>
<evidence type="ECO:0000313" key="2">
    <source>
        <dbReference type="EMBL" id="CAE1176796.1"/>
    </source>
</evidence>
<keyword evidence="1" id="KW-0472">Membrane</keyword>
<accession>A0A812BA14</accession>
<feature type="transmembrane region" description="Helical" evidence="1">
    <location>
        <begin position="68"/>
        <end position="89"/>
    </location>
</feature>
<dbReference type="EMBL" id="CAHIKZ030000489">
    <property type="protein sequence ID" value="CAE1176796.1"/>
    <property type="molecule type" value="Genomic_DNA"/>
</dbReference>
<comment type="caution">
    <text evidence="2">The sequence shown here is derived from an EMBL/GenBank/DDBJ whole genome shotgun (WGS) entry which is preliminary data.</text>
</comment>
<evidence type="ECO:0000256" key="1">
    <source>
        <dbReference type="SAM" id="Phobius"/>
    </source>
</evidence>
<dbReference type="AlphaFoldDB" id="A0A812BA14"/>
<organism evidence="2 3">
    <name type="scientific">Acanthosepion pharaonis</name>
    <name type="common">Pharaoh cuttlefish</name>
    <name type="synonym">Sepia pharaonis</name>
    <dbReference type="NCBI Taxonomy" id="158019"/>
    <lineage>
        <taxon>Eukaryota</taxon>
        <taxon>Metazoa</taxon>
        <taxon>Spiralia</taxon>
        <taxon>Lophotrochozoa</taxon>
        <taxon>Mollusca</taxon>
        <taxon>Cephalopoda</taxon>
        <taxon>Coleoidea</taxon>
        <taxon>Decapodiformes</taxon>
        <taxon>Sepiida</taxon>
        <taxon>Sepiina</taxon>
        <taxon>Sepiidae</taxon>
        <taxon>Acanthosepion</taxon>
    </lineage>
</organism>
<keyword evidence="1" id="KW-0812">Transmembrane</keyword>
<feature type="transmembrane region" description="Helical" evidence="1">
    <location>
        <begin position="7"/>
        <end position="26"/>
    </location>
</feature>